<organism evidence="2">
    <name type="scientific">Fonticula alba</name>
    <name type="common">Slime mold</name>
    <dbReference type="NCBI Taxonomy" id="691883"/>
    <lineage>
        <taxon>Eukaryota</taxon>
        <taxon>Rotosphaerida</taxon>
        <taxon>Fonticulaceae</taxon>
        <taxon>Fonticula</taxon>
    </lineage>
</organism>
<sequence>MDSFLAPVPAPGRSLSKENAGPAAALAQPAPGLDTAMPETLKQRSEARPTATAPRDGRPVTPVFLQPGSRPASGGADARPGLRLTPLVPDAALLERILRADGSVPPVEAPAPGFCADPEEQDLPPELQPLAADLADIIRVMHLLA</sequence>
<dbReference type="Proteomes" id="UP000030693">
    <property type="component" value="Unassembled WGS sequence"/>
</dbReference>
<keyword evidence="3" id="KW-1185">Reference proteome</keyword>
<evidence type="ECO:0000256" key="1">
    <source>
        <dbReference type="SAM" id="MobiDB-lite"/>
    </source>
</evidence>
<accession>A0A058ZA68</accession>
<feature type="region of interest" description="Disordered" evidence="1">
    <location>
        <begin position="1"/>
        <end position="82"/>
    </location>
</feature>
<dbReference type="RefSeq" id="XP_009494322.1">
    <property type="nucleotide sequence ID" value="XM_009496047.1"/>
</dbReference>
<evidence type="ECO:0000313" key="2">
    <source>
        <dbReference type="EMBL" id="KCV71199.1"/>
    </source>
</evidence>
<reference evidence="2" key="1">
    <citation type="submission" date="2013-04" db="EMBL/GenBank/DDBJ databases">
        <title>The Genome Sequence of Fonticula alba ATCC 38817.</title>
        <authorList>
            <consortium name="The Broad Institute Genomics Platform"/>
            <person name="Russ C."/>
            <person name="Cuomo C."/>
            <person name="Burger G."/>
            <person name="Gray M.W."/>
            <person name="Holland P.W.H."/>
            <person name="King N."/>
            <person name="Lang F.B.F."/>
            <person name="Roger A.J."/>
            <person name="Ruiz-Trillo I."/>
            <person name="Brown M."/>
            <person name="Walker B."/>
            <person name="Young S."/>
            <person name="Zeng Q."/>
            <person name="Gargeya S."/>
            <person name="Fitzgerald M."/>
            <person name="Haas B."/>
            <person name="Abouelleil A."/>
            <person name="Allen A.W."/>
            <person name="Alvarado L."/>
            <person name="Arachchi H.M."/>
            <person name="Berlin A.M."/>
            <person name="Chapman S.B."/>
            <person name="Gainer-Dewar J."/>
            <person name="Goldberg J."/>
            <person name="Griggs A."/>
            <person name="Gujja S."/>
            <person name="Hansen M."/>
            <person name="Howarth C."/>
            <person name="Imamovic A."/>
            <person name="Ireland A."/>
            <person name="Larimer J."/>
            <person name="McCowan C."/>
            <person name="Murphy C."/>
            <person name="Pearson M."/>
            <person name="Poon T.W."/>
            <person name="Priest M."/>
            <person name="Roberts A."/>
            <person name="Saif S."/>
            <person name="Shea T."/>
            <person name="Sisk P."/>
            <person name="Sykes S."/>
            <person name="Wortman J."/>
            <person name="Nusbaum C."/>
            <person name="Birren B."/>
        </authorList>
    </citation>
    <scope>NUCLEOTIDE SEQUENCE [LARGE SCALE GENOMIC DNA]</scope>
    <source>
        <strain evidence="2">ATCC 38817</strain>
    </source>
</reference>
<dbReference type="EMBL" id="KB932203">
    <property type="protein sequence ID" value="KCV71199.1"/>
    <property type="molecule type" value="Genomic_DNA"/>
</dbReference>
<proteinExistence type="predicted"/>
<dbReference type="AlphaFoldDB" id="A0A058ZA68"/>
<protein>
    <submittedName>
        <fullName evidence="2">Uncharacterized protein</fullName>
    </submittedName>
</protein>
<gene>
    <name evidence="2" type="ORF">H696_02151</name>
</gene>
<feature type="compositionally biased region" description="Low complexity" evidence="1">
    <location>
        <begin position="20"/>
        <end position="33"/>
    </location>
</feature>
<name>A0A058ZA68_FONAL</name>
<dbReference type="GeneID" id="20526876"/>
<evidence type="ECO:0000313" key="3">
    <source>
        <dbReference type="Proteomes" id="UP000030693"/>
    </source>
</evidence>